<keyword evidence="7" id="KW-1133">Transmembrane helix</keyword>
<dbReference type="SUPFAM" id="SSF52540">
    <property type="entry name" value="P-loop containing nucleoside triphosphate hydrolases"/>
    <property type="match status" value="1"/>
</dbReference>
<keyword evidence="14" id="KW-1185">Reference proteome</keyword>
<evidence type="ECO:0000256" key="11">
    <source>
        <dbReference type="ARBA" id="ARBA00023180"/>
    </source>
</evidence>
<keyword evidence="12" id="KW-0732">Signal</keyword>
<feature type="signal peptide" evidence="12">
    <location>
        <begin position="1"/>
        <end position="25"/>
    </location>
</feature>
<evidence type="ECO:0000313" key="14">
    <source>
        <dbReference type="Proteomes" id="UP001175271"/>
    </source>
</evidence>
<feature type="chain" id="PRO_5041262782" description="Sulfotransferase domain-containing protein" evidence="12">
    <location>
        <begin position="26"/>
        <end position="433"/>
    </location>
</feature>
<keyword evidence="10" id="KW-1015">Disulfide bond</keyword>
<gene>
    <name evidence="13" type="ORF">QR680_011818</name>
</gene>
<dbReference type="AlphaFoldDB" id="A0AA39HZW3"/>
<keyword evidence="6" id="KW-0735">Signal-anchor</keyword>
<comment type="subcellular location">
    <subcellularLocation>
        <location evidence="1">Golgi apparatus membrane</location>
        <topology evidence="1">Single-pass type II membrane protein</topology>
    </subcellularLocation>
</comment>
<keyword evidence="9" id="KW-0472">Membrane</keyword>
<evidence type="ECO:0000313" key="13">
    <source>
        <dbReference type="EMBL" id="KAK0415192.1"/>
    </source>
</evidence>
<keyword evidence="4" id="KW-0808">Transferase</keyword>
<evidence type="ECO:0000256" key="6">
    <source>
        <dbReference type="ARBA" id="ARBA00022968"/>
    </source>
</evidence>
<dbReference type="InterPro" id="IPR027417">
    <property type="entry name" value="P-loop_NTPase"/>
</dbReference>
<dbReference type="Gene3D" id="3.40.50.300">
    <property type="entry name" value="P-loop containing nucleotide triphosphate hydrolases"/>
    <property type="match status" value="1"/>
</dbReference>
<dbReference type="EMBL" id="JAUCMV010000002">
    <property type="protein sequence ID" value="KAK0415192.1"/>
    <property type="molecule type" value="Genomic_DNA"/>
</dbReference>
<evidence type="ECO:0000256" key="7">
    <source>
        <dbReference type="ARBA" id="ARBA00022989"/>
    </source>
</evidence>
<evidence type="ECO:0000256" key="8">
    <source>
        <dbReference type="ARBA" id="ARBA00023034"/>
    </source>
</evidence>
<sequence>MESKGTVLLLFLITSFFAGFTPSSANLYVRQIPNNLIVSSNASKELFNVTSYKDCAMSWGEEDLIAFNYNSTSKECFGYKFILKMKKGSGSETSYLLTSSSEDKCQGDVMADLENRLECMSPFTMIRTKHSVACYYMMKKEEYTLDNQSNRYLPQANSDGTRSGYNPRKVIIYNRVPKTGSTTFTNAVAYDLCKKNGFHSIHLNMTKNRYSMNIVDQRTFVDNVTAWNEFGYLNPIYINMVREPLDRLLSHYYFLRYGDNYRIGLKRSRAGNNETFDECVERKKKDCDMKMMWLQIPYFCGTHSFCTEVGSKLALDQAKSNLLNHYLLVGTTDRLIDFIALLEQVLPDFFHGALDHYNTLDENRAHLRYTKKKIPPSEQTLEIVRNDPIYQMEKEFYDFAKSQFEEQWNRVKLKDGSFIPKQFHYEKIKPPLE</sequence>
<accession>A0AA39HZW3</accession>
<keyword evidence="11" id="KW-0325">Glycoprotein</keyword>
<evidence type="ECO:0000256" key="5">
    <source>
        <dbReference type="ARBA" id="ARBA00022692"/>
    </source>
</evidence>
<dbReference type="PANTHER" id="PTHR12129:SF17">
    <property type="entry name" value="HEPARAN SULFATE 2-O-SULFOTRANSFERASE 1"/>
    <property type="match status" value="1"/>
</dbReference>
<comment type="caution">
    <text evidence="13">The sequence shown here is derived from an EMBL/GenBank/DDBJ whole genome shotgun (WGS) entry which is preliminary data.</text>
</comment>
<dbReference type="Proteomes" id="UP001175271">
    <property type="component" value="Unassembled WGS sequence"/>
</dbReference>
<evidence type="ECO:0000256" key="3">
    <source>
        <dbReference type="ARBA" id="ARBA00011233"/>
    </source>
</evidence>
<organism evidence="13 14">
    <name type="scientific">Steinernema hermaphroditum</name>
    <dbReference type="NCBI Taxonomy" id="289476"/>
    <lineage>
        <taxon>Eukaryota</taxon>
        <taxon>Metazoa</taxon>
        <taxon>Ecdysozoa</taxon>
        <taxon>Nematoda</taxon>
        <taxon>Chromadorea</taxon>
        <taxon>Rhabditida</taxon>
        <taxon>Tylenchina</taxon>
        <taxon>Panagrolaimomorpha</taxon>
        <taxon>Strongyloidoidea</taxon>
        <taxon>Steinernematidae</taxon>
        <taxon>Steinernema</taxon>
    </lineage>
</organism>
<comment type="similarity">
    <text evidence="2">Belongs to the sulfotransferase 3 family.</text>
</comment>
<evidence type="ECO:0000256" key="4">
    <source>
        <dbReference type="ARBA" id="ARBA00022679"/>
    </source>
</evidence>
<reference evidence="13" key="1">
    <citation type="submission" date="2023-06" db="EMBL/GenBank/DDBJ databases">
        <title>Genomic analysis of the entomopathogenic nematode Steinernema hermaphroditum.</title>
        <authorList>
            <person name="Schwarz E.M."/>
            <person name="Heppert J.K."/>
            <person name="Baniya A."/>
            <person name="Schwartz H.T."/>
            <person name="Tan C.-H."/>
            <person name="Antoshechkin I."/>
            <person name="Sternberg P.W."/>
            <person name="Goodrich-Blair H."/>
            <person name="Dillman A.R."/>
        </authorList>
    </citation>
    <scope>NUCLEOTIDE SEQUENCE</scope>
    <source>
        <strain evidence="13">PS9179</strain>
        <tissue evidence="13">Whole animal</tissue>
    </source>
</reference>
<evidence type="ECO:0000256" key="12">
    <source>
        <dbReference type="SAM" id="SignalP"/>
    </source>
</evidence>
<dbReference type="Pfam" id="PF03567">
    <property type="entry name" value="Sulfotransfer_2"/>
    <property type="match status" value="1"/>
</dbReference>
<name>A0AA39HZW3_9BILA</name>
<dbReference type="GO" id="GO:0015012">
    <property type="term" value="P:heparan sulfate proteoglycan biosynthetic process"/>
    <property type="evidence" value="ECO:0007669"/>
    <property type="project" value="UniProtKB-ARBA"/>
</dbReference>
<comment type="subunit">
    <text evidence="3">Homotrimer.</text>
</comment>
<dbReference type="InterPro" id="IPR005331">
    <property type="entry name" value="Sulfotransferase"/>
</dbReference>
<evidence type="ECO:0008006" key="15">
    <source>
        <dbReference type="Google" id="ProtNLM"/>
    </source>
</evidence>
<proteinExistence type="inferred from homology"/>
<evidence type="ECO:0000256" key="9">
    <source>
        <dbReference type="ARBA" id="ARBA00023136"/>
    </source>
</evidence>
<dbReference type="GO" id="GO:0000139">
    <property type="term" value="C:Golgi membrane"/>
    <property type="evidence" value="ECO:0007669"/>
    <property type="project" value="UniProtKB-SubCell"/>
</dbReference>
<dbReference type="GO" id="GO:0004394">
    <property type="term" value="F:heparan sulfate 2-sulfotransferase activity"/>
    <property type="evidence" value="ECO:0007669"/>
    <property type="project" value="TreeGrafter"/>
</dbReference>
<evidence type="ECO:0000256" key="10">
    <source>
        <dbReference type="ARBA" id="ARBA00023157"/>
    </source>
</evidence>
<dbReference type="PANTHER" id="PTHR12129">
    <property type="entry name" value="HEPARAN SULFATE 2-O-SULFOTRANSFERASE"/>
    <property type="match status" value="1"/>
</dbReference>
<dbReference type="FunFam" id="3.40.50.300:FF:001418">
    <property type="entry name" value="Heparan sulfate 2-o-sulfotransferase"/>
    <property type="match status" value="1"/>
</dbReference>
<evidence type="ECO:0000256" key="2">
    <source>
        <dbReference type="ARBA" id="ARBA00010569"/>
    </source>
</evidence>
<dbReference type="InterPro" id="IPR007734">
    <property type="entry name" value="Heparan_SO4_2-O-STrfase"/>
</dbReference>
<keyword evidence="8" id="KW-0333">Golgi apparatus</keyword>
<evidence type="ECO:0000256" key="1">
    <source>
        <dbReference type="ARBA" id="ARBA00004323"/>
    </source>
</evidence>
<keyword evidence="5" id="KW-0812">Transmembrane</keyword>
<protein>
    <recommendedName>
        <fullName evidence="15">Sulfotransferase domain-containing protein</fullName>
    </recommendedName>
</protein>